<proteinExistence type="predicted"/>
<evidence type="ECO:0000313" key="2">
    <source>
        <dbReference type="Proteomes" id="UP001185092"/>
    </source>
</evidence>
<dbReference type="EMBL" id="JAVDQD010000001">
    <property type="protein sequence ID" value="MDR6237593.1"/>
    <property type="molecule type" value="Genomic_DNA"/>
</dbReference>
<dbReference type="Proteomes" id="UP001185092">
    <property type="component" value="Unassembled WGS sequence"/>
</dbReference>
<reference evidence="1" key="1">
    <citation type="submission" date="2023-07" db="EMBL/GenBank/DDBJ databases">
        <title>Genomic Encyclopedia of Type Strains, Phase IV (KMG-IV): sequencing the most valuable type-strain genomes for metagenomic binning, comparative biology and taxonomic classification.</title>
        <authorList>
            <person name="Goeker M."/>
        </authorList>
    </citation>
    <scope>NUCLEOTIDE SEQUENCE</scope>
    <source>
        <strain evidence="1">DSM 26174</strain>
    </source>
</reference>
<keyword evidence="2" id="KW-1185">Reference proteome</keyword>
<name>A0AAE3XKC9_9BACT</name>
<evidence type="ECO:0000313" key="1">
    <source>
        <dbReference type="EMBL" id="MDR6237593.1"/>
    </source>
</evidence>
<organism evidence="1 2">
    <name type="scientific">Aureibacter tunicatorum</name>
    <dbReference type="NCBI Taxonomy" id="866807"/>
    <lineage>
        <taxon>Bacteria</taxon>
        <taxon>Pseudomonadati</taxon>
        <taxon>Bacteroidota</taxon>
        <taxon>Cytophagia</taxon>
        <taxon>Cytophagales</taxon>
        <taxon>Persicobacteraceae</taxon>
        <taxon>Aureibacter</taxon>
    </lineage>
</organism>
<dbReference type="RefSeq" id="WP_309937061.1">
    <property type="nucleotide sequence ID" value="NZ_AP025305.1"/>
</dbReference>
<gene>
    <name evidence="1" type="ORF">HNQ88_000569</name>
</gene>
<protein>
    <submittedName>
        <fullName evidence="1">Uncharacterized protein</fullName>
    </submittedName>
</protein>
<accession>A0AAE3XKC9</accession>
<dbReference type="AlphaFoldDB" id="A0AAE3XKC9"/>
<comment type="caution">
    <text evidence="1">The sequence shown here is derived from an EMBL/GenBank/DDBJ whole genome shotgun (WGS) entry which is preliminary data.</text>
</comment>
<sequence>MSCLHKVLADTDGVYIAQCLTCSEMIFKCKTYYCKMAYNEYSSLKKLVCRSNFDECASLFGGQMLLAIRTTKSQPTLMLDKTEFDTLQNCFMQIEMLQTAKDILS</sequence>